<keyword evidence="3" id="KW-0408">Iron</keyword>
<keyword evidence="2" id="KW-0479">Metal-binding</keyword>
<accession>A0ABW1TYR6</accession>
<evidence type="ECO:0000259" key="4">
    <source>
        <dbReference type="Pfam" id="PF01814"/>
    </source>
</evidence>
<evidence type="ECO:0000256" key="2">
    <source>
        <dbReference type="ARBA" id="ARBA00022723"/>
    </source>
</evidence>
<dbReference type="EMBL" id="JBHSRS010000080">
    <property type="protein sequence ID" value="MFC6282811.1"/>
    <property type="molecule type" value="Genomic_DNA"/>
</dbReference>
<dbReference type="Pfam" id="PF01814">
    <property type="entry name" value="Hemerythrin"/>
    <property type="match status" value="1"/>
</dbReference>
<protein>
    <submittedName>
        <fullName evidence="5">Hemerythrin domain-containing protein</fullName>
    </submittedName>
</protein>
<proteinExistence type="inferred from homology"/>
<reference evidence="6" key="1">
    <citation type="journal article" date="2019" name="Int. J. Syst. Evol. Microbiol.">
        <title>The Global Catalogue of Microorganisms (GCM) 10K type strain sequencing project: providing services to taxonomists for standard genome sequencing and annotation.</title>
        <authorList>
            <consortium name="The Broad Institute Genomics Platform"/>
            <consortium name="The Broad Institute Genome Sequencing Center for Infectious Disease"/>
            <person name="Wu L."/>
            <person name="Ma J."/>
        </authorList>
    </citation>
    <scope>NUCLEOTIDE SEQUENCE [LARGE SCALE GENOMIC DNA]</scope>
    <source>
        <strain evidence="6">CCUG 39402</strain>
    </source>
</reference>
<comment type="similarity">
    <text evidence="1">Belongs to the hemerythrin family.</text>
</comment>
<dbReference type="InterPro" id="IPR035938">
    <property type="entry name" value="Hemerythrin-like_sf"/>
</dbReference>
<evidence type="ECO:0000256" key="1">
    <source>
        <dbReference type="ARBA" id="ARBA00010587"/>
    </source>
</evidence>
<dbReference type="Proteomes" id="UP001596270">
    <property type="component" value="Unassembled WGS sequence"/>
</dbReference>
<organism evidence="5 6">
    <name type="scientific">Polaromonas aquatica</name>
    <dbReference type="NCBI Taxonomy" id="332657"/>
    <lineage>
        <taxon>Bacteria</taxon>
        <taxon>Pseudomonadati</taxon>
        <taxon>Pseudomonadota</taxon>
        <taxon>Betaproteobacteria</taxon>
        <taxon>Burkholderiales</taxon>
        <taxon>Comamonadaceae</taxon>
        <taxon>Polaromonas</taxon>
    </lineage>
</organism>
<dbReference type="RefSeq" id="WP_371439231.1">
    <property type="nucleotide sequence ID" value="NZ_JBHSRS010000080.1"/>
</dbReference>
<dbReference type="InterPro" id="IPR012312">
    <property type="entry name" value="Hemerythrin-like"/>
</dbReference>
<sequence>MNIQSFQPMNLGDAHLDREHAELFSLVGMLFDASCNDAVATLDSLRTEMREHFGREDADLRRLGGNNAACHLDEHAAVLASLDEVHLILGETATSPAMAQRLISSLSLELLRWLPEHVSEMDANLAAVRSKARFGGIPMPLQRHRPVEAAGATLPSPKYRSFMPIE</sequence>
<evidence type="ECO:0000313" key="6">
    <source>
        <dbReference type="Proteomes" id="UP001596270"/>
    </source>
</evidence>
<keyword evidence="6" id="KW-1185">Reference proteome</keyword>
<evidence type="ECO:0000313" key="5">
    <source>
        <dbReference type="EMBL" id="MFC6282811.1"/>
    </source>
</evidence>
<name>A0ABW1TYR6_9BURK</name>
<gene>
    <name evidence="5" type="ORF">ACFQND_16430</name>
</gene>
<dbReference type="Gene3D" id="1.20.120.50">
    <property type="entry name" value="Hemerythrin-like"/>
    <property type="match status" value="1"/>
</dbReference>
<feature type="domain" description="Hemerythrin-like" evidence="4">
    <location>
        <begin position="13"/>
        <end position="125"/>
    </location>
</feature>
<dbReference type="SUPFAM" id="SSF47188">
    <property type="entry name" value="Hemerythrin-like"/>
    <property type="match status" value="1"/>
</dbReference>
<evidence type="ECO:0000256" key="3">
    <source>
        <dbReference type="ARBA" id="ARBA00023004"/>
    </source>
</evidence>
<comment type="caution">
    <text evidence="5">The sequence shown here is derived from an EMBL/GenBank/DDBJ whole genome shotgun (WGS) entry which is preliminary data.</text>
</comment>